<keyword evidence="6" id="KW-0418">Kinase</keyword>
<dbReference type="PROSITE" id="PS51063">
    <property type="entry name" value="HTH_CRP_2"/>
    <property type="match status" value="1"/>
</dbReference>
<dbReference type="GO" id="GO:0003677">
    <property type="term" value="F:DNA binding"/>
    <property type="evidence" value="ECO:0007669"/>
    <property type="project" value="UniProtKB-KW"/>
</dbReference>
<keyword evidence="7" id="KW-1185">Reference proteome</keyword>
<keyword evidence="4" id="KW-0804">Transcription</keyword>
<evidence type="ECO:0000256" key="3">
    <source>
        <dbReference type="ARBA" id="ARBA00023159"/>
    </source>
</evidence>
<evidence type="ECO:0000259" key="5">
    <source>
        <dbReference type="PROSITE" id="PS51063"/>
    </source>
</evidence>
<feature type="domain" description="HTH crp-type" evidence="5">
    <location>
        <begin position="146"/>
        <end position="213"/>
    </location>
</feature>
<reference evidence="6 7" key="1">
    <citation type="submission" date="2016-10" db="EMBL/GenBank/DDBJ databases">
        <authorList>
            <person name="de Groot N.N."/>
        </authorList>
    </citation>
    <scope>NUCLEOTIDE SEQUENCE [LARGE SCALE GENOMIC DNA]</scope>
    <source>
        <strain evidence="6 7">CGMCC 1.10434</strain>
    </source>
</reference>
<keyword evidence="1" id="KW-0805">Transcription regulation</keyword>
<dbReference type="Pfam" id="PF13545">
    <property type="entry name" value="HTH_Crp_2"/>
    <property type="match status" value="1"/>
</dbReference>
<evidence type="ECO:0000313" key="7">
    <source>
        <dbReference type="Proteomes" id="UP000199300"/>
    </source>
</evidence>
<sequence>MKPNVTSLEGSPFFKDFSVLDTEKAIDCLALSIKKLANNEQMSLSDFPYQIAIILAGRLSVEKLGAEGDQVILTMLGADDVIWADKMALSEEYYIQVHEPISLLVFEQPIFPKTCHLRATIYEHLLEAHLEQKMKLFEKIELLSFRKLRDRMMYFLSKQEEQPGHCINIHYSRNQLANYLSVDRSALSRELSAMQRDGLITYNRNAFIIHHQH</sequence>
<proteinExistence type="predicted"/>
<evidence type="ECO:0000256" key="4">
    <source>
        <dbReference type="ARBA" id="ARBA00023163"/>
    </source>
</evidence>
<dbReference type="Gene3D" id="2.60.120.10">
    <property type="entry name" value="Jelly Rolls"/>
    <property type="match status" value="1"/>
</dbReference>
<dbReference type="SUPFAM" id="SSF46785">
    <property type="entry name" value="Winged helix' DNA-binding domain"/>
    <property type="match status" value="1"/>
</dbReference>
<dbReference type="InterPro" id="IPR012318">
    <property type="entry name" value="HTH_CRP"/>
</dbReference>
<dbReference type="GO" id="GO:0016301">
    <property type="term" value="F:kinase activity"/>
    <property type="evidence" value="ECO:0007669"/>
    <property type="project" value="UniProtKB-KW"/>
</dbReference>
<name>A0A1H8LLZ0_9BACI</name>
<dbReference type="InterPro" id="IPR014710">
    <property type="entry name" value="RmlC-like_jellyroll"/>
</dbReference>
<keyword evidence="2" id="KW-0238">DNA-binding</keyword>
<dbReference type="EMBL" id="FODJ01000003">
    <property type="protein sequence ID" value="SEO06099.1"/>
    <property type="molecule type" value="Genomic_DNA"/>
</dbReference>
<keyword evidence="3" id="KW-0010">Activator</keyword>
<gene>
    <name evidence="6" type="ORF">SAMN04488134_103255</name>
</gene>
<dbReference type="Proteomes" id="UP000199300">
    <property type="component" value="Unassembled WGS sequence"/>
</dbReference>
<dbReference type="OrthoDB" id="3176638at2"/>
<dbReference type="SUPFAM" id="SSF51206">
    <property type="entry name" value="cAMP-binding domain-like"/>
    <property type="match status" value="1"/>
</dbReference>
<evidence type="ECO:0000313" key="6">
    <source>
        <dbReference type="EMBL" id="SEO06099.1"/>
    </source>
</evidence>
<organism evidence="6 7">
    <name type="scientific">Amphibacillus marinus</name>
    <dbReference type="NCBI Taxonomy" id="872970"/>
    <lineage>
        <taxon>Bacteria</taxon>
        <taxon>Bacillati</taxon>
        <taxon>Bacillota</taxon>
        <taxon>Bacilli</taxon>
        <taxon>Bacillales</taxon>
        <taxon>Bacillaceae</taxon>
        <taxon>Amphibacillus</taxon>
    </lineage>
</organism>
<dbReference type="STRING" id="872970.SAMN04488134_103255"/>
<keyword evidence="6" id="KW-0808">Transferase</keyword>
<dbReference type="InterPro" id="IPR036390">
    <property type="entry name" value="WH_DNA-bd_sf"/>
</dbReference>
<evidence type="ECO:0000256" key="2">
    <source>
        <dbReference type="ARBA" id="ARBA00023125"/>
    </source>
</evidence>
<dbReference type="GO" id="GO:0006355">
    <property type="term" value="P:regulation of DNA-templated transcription"/>
    <property type="evidence" value="ECO:0007669"/>
    <property type="project" value="InterPro"/>
</dbReference>
<dbReference type="InterPro" id="IPR018490">
    <property type="entry name" value="cNMP-bd_dom_sf"/>
</dbReference>
<dbReference type="AlphaFoldDB" id="A0A1H8LLZ0"/>
<accession>A0A1H8LLZ0</accession>
<evidence type="ECO:0000256" key="1">
    <source>
        <dbReference type="ARBA" id="ARBA00023015"/>
    </source>
</evidence>
<protein>
    <submittedName>
        <fullName evidence="6">cAMP-binding domain of CRP or a regulatory subunit of cAMP-dependent protein kinases</fullName>
    </submittedName>
</protein>
<dbReference type="RefSeq" id="WP_091496163.1">
    <property type="nucleotide sequence ID" value="NZ_FODJ01000003.1"/>
</dbReference>